<proteinExistence type="inferred from homology"/>
<dbReference type="InterPro" id="IPR027806">
    <property type="entry name" value="HARBI1_dom"/>
</dbReference>
<sequence>MILRRRRRDKPIVRYHEHWIQPFTALRPMKGFFYIKYQELREYNKKFFGYYRMTTKSFDNLLRLVGRAITYQDTNWRKAISGEERLSITLRYLASGNSYYSLYYEYLIGISTIGEIIEDTCERLLSCLQSLYMPEPDERTWSHTAELFYKRTHFPHCLGAVDGKHIRCEKLNGAGSEFYNYKQYHSLVLMAVADANYYFISVDIGAYGSSSDSTVFKNSAFGKKLEGSQLILPSPTYLPKDENGENMPYVFVGDEAFALSEHIMRPYPRRNLSVTQRVFNYRLTLARRFVECTFGILTNKWRILHRALDVKLTTCDQIIKACCILHNYVRKHDGIRFKDKLYGTELQS</sequence>
<dbReference type="GO" id="GO:0004518">
    <property type="term" value="F:nuclease activity"/>
    <property type="evidence" value="ECO:0007669"/>
    <property type="project" value="UniProtKB-KW"/>
</dbReference>
<keyword evidence="7" id="KW-0539">Nucleus</keyword>
<evidence type="ECO:0000256" key="3">
    <source>
        <dbReference type="ARBA" id="ARBA00006958"/>
    </source>
</evidence>
<dbReference type="GO" id="GO:0016787">
    <property type="term" value="F:hydrolase activity"/>
    <property type="evidence" value="ECO:0007669"/>
    <property type="project" value="UniProtKB-KW"/>
</dbReference>
<dbReference type="GO" id="GO:0046872">
    <property type="term" value="F:metal ion binding"/>
    <property type="evidence" value="ECO:0007669"/>
    <property type="project" value="UniProtKB-KW"/>
</dbReference>
<comment type="cofactor">
    <cofactor evidence="1">
        <name>a divalent metal cation</name>
        <dbReference type="ChEBI" id="CHEBI:60240"/>
    </cofactor>
</comment>
<protein>
    <recommendedName>
        <fullName evidence="8">DDE Tnp4 domain-containing protein</fullName>
    </recommendedName>
</protein>
<name>A0AAV1KGL7_9NEOP</name>
<evidence type="ECO:0000313" key="10">
    <source>
        <dbReference type="Proteomes" id="UP001314205"/>
    </source>
</evidence>
<reference evidence="9 10" key="1">
    <citation type="submission" date="2023-11" db="EMBL/GenBank/DDBJ databases">
        <authorList>
            <person name="Hedman E."/>
            <person name="Englund M."/>
            <person name="Stromberg M."/>
            <person name="Nyberg Akerstrom W."/>
            <person name="Nylinder S."/>
            <person name="Jareborg N."/>
            <person name="Kallberg Y."/>
            <person name="Kronander E."/>
        </authorList>
    </citation>
    <scope>NUCLEOTIDE SEQUENCE [LARGE SCALE GENOMIC DNA]</scope>
</reference>
<keyword evidence="6" id="KW-0378">Hydrolase</keyword>
<dbReference type="AlphaFoldDB" id="A0AAV1KGL7"/>
<keyword evidence="5" id="KW-0479">Metal-binding</keyword>
<dbReference type="GO" id="GO:0005634">
    <property type="term" value="C:nucleus"/>
    <property type="evidence" value="ECO:0007669"/>
    <property type="project" value="UniProtKB-SubCell"/>
</dbReference>
<comment type="similarity">
    <text evidence="3">Belongs to the HARBI1 family.</text>
</comment>
<evidence type="ECO:0000313" key="9">
    <source>
        <dbReference type="EMBL" id="CAK1580952.1"/>
    </source>
</evidence>
<accession>A0AAV1KGL7</accession>
<comment type="subcellular location">
    <subcellularLocation>
        <location evidence="2">Nucleus</location>
    </subcellularLocation>
</comment>
<evidence type="ECO:0000256" key="7">
    <source>
        <dbReference type="ARBA" id="ARBA00023242"/>
    </source>
</evidence>
<keyword evidence="4" id="KW-0540">Nuclease</keyword>
<keyword evidence="10" id="KW-1185">Reference proteome</keyword>
<dbReference type="PANTHER" id="PTHR22930">
    <property type="match status" value="1"/>
</dbReference>
<feature type="domain" description="DDE Tnp4" evidence="8">
    <location>
        <begin position="161"/>
        <end position="327"/>
    </location>
</feature>
<dbReference type="InterPro" id="IPR045249">
    <property type="entry name" value="HARBI1-like"/>
</dbReference>
<comment type="caution">
    <text evidence="9">The sequence shown here is derived from an EMBL/GenBank/DDBJ whole genome shotgun (WGS) entry which is preliminary data.</text>
</comment>
<gene>
    <name evidence="9" type="ORF">PARMNEM_LOCUS2681</name>
</gene>
<evidence type="ECO:0000256" key="6">
    <source>
        <dbReference type="ARBA" id="ARBA00022801"/>
    </source>
</evidence>
<evidence type="ECO:0000259" key="8">
    <source>
        <dbReference type="Pfam" id="PF13359"/>
    </source>
</evidence>
<evidence type="ECO:0000256" key="5">
    <source>
        <dbReference type="ARBA" id="ARBA00022723"/>
    </source>
</evidence>
<evidence type="ECO:0000256" key="1">
    <source>
        <dbReference type="ARBA" id="ARBA00001968"/>
    </source>
</evidence>
<dbReference type="PANTHER" id="PTHR22930:SF269">
    <property type="entry name" value="NUCLEASE HARBI1-LIKE PROTEIN"/>
    <property type="match status" value="1"/>
</dbReference>
<dbReference type="Pfam" id="PF13359">
    <property type="entry name" value="DDE_Tnp_4"/>
    <property type="match status" value="1"/>
</dbReference>
<evidence type="ECO:0000256" key="4">
    <source>
        <dbReference type="ARBA" id="ARBA00022722"/>
    </source>
</evidence>
<organism evidence="9 10">
    <name type="scientific">Parnassius mnemosyne</name>
    <name type="common">clouded apollo</name>
    <dbReference type="NCBI Taxonomy" id="213953"/>
    <lineage>
        <taxon>Eukaryota</taxon>
        <taxon>Metazoa</taxon>
        <taxon>Ecdysozoa</taxon>
        <taxon>Arthropoda</taxon>
        <taxon>Hexapoda</taxon>
        <taxon>Insecta</taxon>
        <taxon>Pterygota</taxon>
        <taxon>Neoptera</taxon>
        <taxon>Endopterygota</taxon>
        <taxon>Lepidoptera</taxon>
        <taxon>Glossata</taxon>
        <taxon>Ditrysia</taxon>
        <taxon>Papilionoidea</taxon>
        <taxon>Papilionidae</taxon>
        <taxon>Parnassiinae</taxon>
        <taxon>Parnassini</taxon>
        <taxon>Parnassius</taxon>
        <taxon>Driopa</taxon>
    </lineage>
</organism>
<dbReference type="EMBL" id="CAVLGL010000024">
    <property type="protein sequence ID" value="CAK1580952.1"/>
    <property type="molecule type" value="Genomic_DNA"/>
</dbReference>
<dbReference type="Proteomes" id="UP001314205">
    <property type="component" value="Unassembled WGS sequence"/>
</dbReference>
<evidence type="ECO:0000256" key="2">
    <source>
        <dbReference type="ARBA" id="ARBA00004123"/>
    </source>
</evidence>